<evidence type="ECO:0000256" key="3">
    <source>
        <dbReference type="ARBA" id="ARBA00022519"/>
    </source>
</evidence>
<keyword evidence="7 9" id="KW-0472">Membrane</keyword>
<dbReference type="InterPro" id="IPR034746">
    <property type="entry name" value="POTRA"/>
</dbReference>
<dbReference type="InterPro" id="IPR005548">
    <property type="entry name" value="Cell_div_FtsQ/DivIB_C"/>
</dbReference>
<evidence type="ECO:0000256" key="7">
    <source>
        <dbReference type="ARBA" id="ARBA00023136"/>
    </source>
</evidence>
<dbReference type="PROSITE" id="PS51779">
    <property type="entry name" value="POTRA"/>
    <property type="match status" value="1"/>
</dbReference>
<keyword evidence="6 9" id="KW-1133">Transmembrane helix</keyword>
<comment type="similarity">
    <text evidence="9">Belongs to the FtsQ/DivIB family. FtsQ subfamily.</text>
</comment>
<dbReference type="EMBL" id="JBEHHI010000001">
    <property type="protein sequence ID" value="MEX5727036.1"/>
    <property type="molecule type" value="Genomic_DNA"/>
</dbReference>
<evidence type="ECO:0000256" key="2">
    <source>
        <dbReference type="ARBA" id="ARBA00022475"/>
    </source>
</evidence>
<dbReference type="PANTHER" id="PTHR35851:SF1">
    <property type="entry name" value="CELL DIVISION PROTEIN FTSQ"/>
    <property type="match status" value="1"/>
</dbReference>
<evidence type="ECO:0000259" key="10">
    <source>
        <dbReference type="PROSITE" id="PS51779"/>
    </source>
</evidence>
<evidence type="ECO:0000256" key="9">
    <source>
        <dbReference type="HAMAP-Rule" id="MF_00911"/>
    </source>
</evidence>
<keyword evidence="4 9" id="KW-0132">Cell division</keyword>
<dbReference type="PANTHER" id="PTHR35851">
    <property type="entry name" value="CELL DIVISION PROTEIN FTSQ"/>
    <property type="match status" value="1"/>
</dbReference>
<reference evidence="11 12" key="1">
    <citation type="submission" date="2024-06" db="EMBL/GenBank/DDBJ databases">
        <title>Genome of Rhodovulum iodosum, a marine photoferrotroph.</title>
        <authorList>
            <person name="Bianchini G."/>
            <person name="Nikeleit V."/>
            <person name="Kappler A."/>
            <person name="Bryce C."/>
            <person name="Sanchez-Baracaldo P."/>
        </authorList>
    </citation>
    <scope>NUCLEOTIDE SEQUENCE [LARGE SCALE GENOMIC DNA]</scope>
    <source>
        <strain evidence="11 12">UT/N1</strain>
    </source>
</reference>
<keyword evidence="12" id="KW-1185">Reference proteome</keyword>
<keyword evidence="3 9" id="KW-0997">Cell inner membrane</keyword>
<keyword evidence="8 9" id="KW-0131">Cell cycle</keyword>
<organism evidence="11 12">
    <name type="scientific">Rhodovulum iodosum</name>
    <dbReference type="NCBI Taxonomy" id="68291"/>
    <lineage>
        <taxon>Bacteria</taxon>
        <taxon>Pseudomonadati</taxon>
        <taxon>Pseudomonadota</taxon>
        <taxon>Alphaproteobacteria</taxon>
        <taxon>Rhodobacterales</taxon>
        <taxon>Paracoccaceae</taxon>
        <taxon>Rhodovulum</taxon>
    </lineage>
</organism>
<dbReference type="Pfam" id="PF03799">
    <property type="entry name" value="FtsQ_DivIB_C"/>
    <property type="match status" value="1"/>
</dbReference>
<feature type="transmembrane region" description="Helical" evidence="9">
    <location>
        <begin position="40"/>
        <end position="59"/>
    </location>
</feature>
<feature type="domain" description="POTRA" evidence="10">
    <location>
        <begin position="84"/>
        <end position="152"/>
    </location>
</feature>
<proteinExistence type="inferred from homology"/>
<name>A0ABV3XNY3_9RHOB</name>
<evidence type="ECO:0000256" key="8">
    <source>
        <dbReference type="ARBA" id="ARBA00023306"/>
    </source>
</evidence>
<evidence type="ECO:0000256" key="4">
    <source>
        <dbReference type="ARBA" id="ARBA00022618"/>
    </source>
</evidence>
<evidence type="ECO:0000256" key="6">
    <source>
        <dbReference type="ARBA" id="ARBA00022989"/>
    </source>
</evidence>
<dbReference type="HAMAP" id="MF_00911">
    <property type="entry name" value="FtsQ_subfam"/>
    <property type="match status" value="1"/>
</dbReference>
<comment type="function">
    <text evidence="9">Essential cell division protein.</text>
</comment>
<protein>
    <recommendedName>
        <fullName evidence="9">Cell division protein FtsQ</fullName>
    </recommendedName>
</protein>
<comment type="caution">
    <text evidence="11">The sequence shown here is derived from an EMBL/GenBank/DDBJ whole genome shotgun (WGS) entry which is preliminary data.</text>
</comment>
<evidence type="ECO:0000256" key="5">
    <source>
        <dbReference type="ARBA" id="ARBA00022692"/>
    </source>
</evidence>
<dbReference type="RefSeq" id="WP_125403532.1">
    <property type="nucleotide sequence ID" value="NZ_JBEHHI010000001.1"/>
</dbReference>
<sequence>MRPLIRRRSRVEPPPLRDPAPSRLAYRAERLWLTPLFRRFLRIGLPVVLVAAAVAAFFADAGRREALAALGHDLRQSFTERPEFMVGLMAIDGASREVDEDIREILPIDFPVSSFDLDLEAMRQTVAGLDAVARAELRIRPGGILQVSVQERVPAVVWRSDNGLELLDAQGHRVAPLAARGARPDLPLVAGTGADGAMPEALHLIDLAAPIADRFRGLVRVGERRWDVVLDRGQRILLPETGAPAALERVIALNQAEEMLARDLVTVDMRQAGRPTLRLAPGAIEEFRRITTAEAEAGDG</sequence>
<accession>A0ABV3XNY3</accession>
<evidence type="ECO:0000313" key="11">
    <source>
        <dbReference type="EMBL" id="MEX5727036.1"/>
    </source>
</evidence>
<dbReference type="GO" id="GO:0051301">
    <property type="term" value="P:cell division"/>
    <property type="evidence" value="ECO:0007669"/>
    <property type="project" value="UniProtKB-KW"/>
</dbReference>
<gene>
    <name evidence="9" type="primary">ftsQ</name>
    <name evidence="11" type="ORF">Ga0609869_000389</name>
</gene>
<evidence type="ECO:0000256" key="1">
    <source>
        <dbReference type="ARBA" id="ARBA00004370"/>
    </source>
</evidence>
<keyword evidence="5 9" id="KW-0812">Transmembrane</keyword>
<comment type="subcellular location">
    <subcellularLocation>
        <location evidence="9">Cell inner membrane</location>
        <topology evidence="9">Single-pass type II membrane protein</topology>
    </subcellularLocation>
    <subcellularLocation>
        <location evidence="1">Membrane</location>
    </subcellularLocation>
    <text evidence="9">Localizes to the division septum.</text>
</comment>
<dbReference type="Proteomes" id="UP001560019">
    <property type="component" value="Unassembled WGS sequence"/>
</dbReference>
<keyword evidence="2 9" id="KW-1003">Cell membrane</keyword>
<dbReference type="InterPro" id="IPR026579">
    <property type="entry name" value="FtsQ"/>
</dbReference>
<evidence type="ECO:0000313" key="12">
    <source>
        <dbReference type="Proteomes" id="UP001560019"/>
    </source>
</evidence>